<sequence length="320" mass="34714">MKIVILDGFTENPGDLSWDGLRDCGDLTVYDRTPADLTAQRMQGAEAVFTNKTIISAEIMEKCPALKFIGVLATGVNIVDIKAASDRGIVVSNVPAYGTASVAQFTMALLLELCHHVGAHSQAVKNGEWGSCPDFCFWKYPLTELAGKTMGIIGFGNVGRTVARMALAFGMKVLAYSHHEIPGELLTDGIRSVDLEELYRQADVISLHCPLSEKNTGMINKQSIARMKDGVFLINTARGPLINEADLKEALESGKVGGAAVDVISREPAAADNPLLKAPNMIITPHIAWAPREARQRLMDITVENMRAYLDGRPIHVVNM</sequence>
<dbReference type="GO" id="GO:0016616">
    <property type="term" value="F:oxidoreductase activity, acting on the CH-OH group of donors, NAD or NADP as acceptor"/>
    <property type="evidence" value="ECO:0007669"/>
    <property type="project" value="InterPro"/>
</dbReference>
<dbReference type="PROSITE" id="PS00671">
    <property type="entry name" value="D_2_HYDROXYACID_DH_3"/>
    <property type="match status" value="1"/>
</dbReference>
<feature type="domain" description="D-isomer specific 2-hydroxyacid dehydrogenase catalytic" evidence="5">
    <location>
        <begin position="21"/>
        <end position="319"/>
    </location>
</feature>
<dbReference type="RefSeq" id="WP_117544102.1">
    <property type="nucleotide sequence ID" value="NZ_QVLV01000003.1"/>
</dbReference>
<dbReference type="Pfam" id="PF00389">
    <property type="entry name" value="2-Hacid_dh"/>
    <property type="match status" value="1"/>
</dbReference>
<dbReference type="InterPro" id="IPR029753">
    <property type="entry name" value="D-isomer_DH_CS"/>
</dbReference>
<keyword evidence="2 4" id="KW-0560">Oxidoreductase</keyword>
<protein>
    <submittedName>
        <fullName evidence="7">D-2-hydroxyacid dehydrogenase</fullName>
    </submittedName>
</protein>
<dbReference type="PROSITE" id="PS00670">
    <property type="entry name" value="D_2_HYDROXYACID_DH_2"/>
    <property type="match status" value="1"/>
</dbReference>
<dbReference type="GO" id="GO:0051287">
    <property type="term" value="F:NAD binding"/>
    <property type="evidence" value="ECO:0007669"/>
    <property type="project" value="InterPro"/>
</dbReference>
<comment type="similarity">
    <text evidence="1 4">Belongs to the D-isomer specific 2-hydroxyacid dehydrogenase family.</text>
</comment>
<accession>A0A3E3I910</accession>
<evidence type="ECO:0000256" key="3">
    <source>
        <dbReference type="ARBA" id="ARBA00023027"/>
    </source>
</evidence>
<dbReference type="Proteomes" id="UP000260812">
    <property type="component" value="Unassembled WGS sequence"/>
</dbReference>
<evidence type="ECO:0000256" key="1">
    <source>
        <dbReference type="ARBA" id="ARBA00005854"/>
    </source>
</evidence>
<dbReference type="SUPFAM" id="SSF52283">
    <property type="entry name" value="Formate/glycerate dehydrogenase catalytic domain-like"/>
    <property type="match status" value="1"/>
</dbReference>
<dbReference type="CDD" id="cd12162">
    <property type="entry name" value="2-Hacid_dh_4"/>
    <property type="match status" value="1"/>
</dbReference>
<dbReference type="InterPro" id="IPR006140">
    <property type="entry name" value="D-isomer_DH_NAD-bd"/>
</dbReference>
<proteinExistence type="inferred from homology"/>
<evidence type="ECO:0000259" key="5">
    <source>
        <dbReference type="Pfam" id="PF00389"/>
    </source>
</evidence>
<dbReference type="GeneID" id="97986445"/>
<evidence type="ECO:0000256" key="2">
    <source>
        <dbReference type="ARBA" id="ARBA00023002"/>
    </source>
</evidence>
<dbReference type="InterPro" id="IPR050418">
    <property type="entry name" value="D-iso_2-hydroxyacid_DH_PdxB"/>
</dbReference>
<feature type="domain" description="D-isomer specific 2-hydroxyacid dehydrogenase NAD-binding" evidence="6">
    <location>
        <begin position="107"/>
        <end position="288"/>
    </location>
</feature>
<dbReference type="PANTHER" id="PTHR43761">
    <property type="entry name" value="D-ISOMER SPECIFIC 2-HYDROXYACID DEHYDROGENASE FAMILY PROTEIN (AFU_ORTHOLOGUE AFUA_1G13630)"/>
    <property type="match status" value="1"/>
</dbReference>
<dbReference type="FunFam" id="3.40.50.720:FF:000203">
    <property type="entry name" value="D-3-phosphoglycerate dehydrogenase (SerA)"/>
    <property type="match status" value="1"/>
</dbReference>
<reference evidence="7" key="1">
    <citation type="submission" date="2018-08" db="EMBL/GenBank/DDBJ databases">
        <title>A genome reference for cultivated species of the human gut microbiota.</title>
        <authorList>
            <person name="Zou Y."/>
            <person name="Xue W."/>
            <person name="Luo G."/>
        </authorList>
    </citation>
    <scope>NUCLEOTIDE SEQUENCE [LARGE SCALE GENOMIC DNA]</scope>
    <source>
        <strain evidence="7">TF05-5AC</strain>
    </source>
</reference>
<dbReference type="InterPro" id="IPR036291">
    <property type="entry name" value="NAD(P)-bd_dom_sf"/>
</dbReference>
<dbReference type="InterPro" id="IPR029752">
    <property type="entry name" value="D-isomer_DH_CS1"/>
</dbReference>
<name>A0A3E3I910_9FIRM</name>
<keyword evidence="8" id="KW-1185">Reference proteome</keyword>
<dbReference type="Pfam" id="PF02826">
    <property type="entry name" value="2-Hacid_dh_C"/>
    <property type="match status" value="1"/>
</dbReference>
<evidence type="ECO:0000259" key="6">
    <source>
        <dbReference type="Pfam" id="PF02826"/>
    </source>
</evidence>
<comment type="caution">
    <text evidence="7">The sequence shown here is derived from an EMBL/GenBank/DDBJ whole genome shotgun (WGS) entry which is preliminary data.</text>
</comment>
<dbReference type="PANTHER" id="PTHR43761:SF1">
    <property type="entry name" value="D-ISOMER SPECIFIC 2-HYDROXYACID DEHYDROGENASE CATALYTIC DOMAIN-CONTAINING PROTEIN-RELATED"/>
    <property type="match status" value="1"/>
</dbReference>
<dbReference type="AlphaFoldDB" id="A0A3E3I910"/>
<evidence type="ECO:0000313" key="7">
    <source>
        <dbReference type="EMBL" id="RGE63507.1"/>
    </source>
</evidence>
<evidence type="ECO:0000313" key="8">
    <source>
        <dbReference type="Proteomes" id="UP000260812"/>
    </source>
</evidence>
<dbReference type="EMBL" id="QVLV01000003">
    <property type="protein sequence ID" value="RGE63507.1"/>
    <property type="molecule type" value="Genomic_DNA"/>
</dbReference>
<gene>
    <name evidence="7" type="ORF">DXC51_06020</name>
</gene>
<dbReference type="Gene3D" id="3.40.50.720">
    <property type="entry name" value="NAD(P)-binding Rossmann-like Domain"/>
    <property type="match status" value="2"/>
</dbReference>
<dbReference type="SUPFAM" id="SSF51735">
    <property type="entry name" value="NAD(P)-binding Rossmann-fold domains"/>
    <property type="match status" value="1"/>
</dbReference>
<dbReference type="InterPro" id="IPR006139">
    <property type="entry name" value="D-isomer_2_OHA_DH_cat_dom"/>
</dbReference>
<evidence type="ECO:0000256" key="4">
    <source>
        <dbReference type="RuleBase" id="RU003719"/>
    </source>
</evidence>
<organism evidence="7 8">
    <name type="scientific">Eisenbergiella massiliensis</name>
    <dbReference type="NCBI Taxonomy" id="1720294"/>
    <lineage>
        <taxon>Bacteria</taxon>
        <taxon>Bacillati</taxon>
        <taxon>Bacillota</taxon>
        <taxon>Clostridia</taxon>
        <taxon>Lachnospirales</taxon>
        <taxon>Lachnospiraceae</taxon>
        <taxon>Eisenbergiella</taxon>
    </lineage>
</organism>
<keyword evidence="3" id="KW-0520">NAD</keyword>
<dbReference type="PROSITE" id="PS00065">
    <property type="entry name" value="D_2_HYDROXYACID_DH_1"/>
    <property type="match status" value="1"/>
</dbReference>